<feature type="region of interest" description="Disordered" evidence="1">
    <location>
        <begin position="334"/>
        <end position="356"/>
    </location>
</feature>
<sequence length="737" mass="82140">MSNIINYTRLTTSEKQSDRFLTCQVYEPLEIEQKELGNIYSHVEILNPWFPNSQIGQTIINTVIREYYRGTNTSLLVNFESAIKKANETLAQIAQSGETDWIGKLNSILILISDKDLHLSQTGTSQAYLYRATKINHITEGLSANDKPHPLKTFNNLISGTLQEDDRVIVANSAFYEIISASELKNIINSFPPAIAAMECAKILRKNRILNANAIFLQVTTKETLANLPPDQKIETIYLDQAGFSPLWTIRSIVSSHIIPGLKRTFGGLGRLLATGGKKLSPKIKRTWKVTGTWSKKALRRANNLGQKSLDKIEQNIKKQDTEIEYLDQNTIKQSQSAEDIKPDSKSYHDGSEPAGTRVNVGLHKIKNKTKKFFIRLGIHPKITSKWVLRVGLILIFISIITVISAVAVRLNSKKNQNISVNLQNLQSQFQDAKDAEVNDKSRAIQLFRSIISDSANLGRTKYADQAQNIAGNSRVEINKLTDTTELKAYSSAKIKGVTLATIGQEKNFATTSNSDIFTKIKSLNSFDNSGKLKIDPDLYGLIYLPENAEILAANKRSQGEILKSSNLNQSQTIKLPAASAVAEYLDNLYLLNNIKDQIYKITREGNAYGEPTNYLKSPTSVGSSVDLAIDGSVYTLERDGKIQRLSRGSVIETFTIELPFQDQIKSPQKIFTGIDSDSIFIVDAPDNLRIIEISKFGAFKKQYSLSGTNAKYNIYINPDTREIIAAGEDKALSFKI</sequence>
<evidence type="ECO:0000256" key="2">
    <source>
        <dbReference type="SAM" id="Phobius"/>
    </source>
</evidence>
<accession>A0A2M6WWY2</accession>
<keyword evidence="2" id="KW-0812">Transmembrane</keyword>
<dbReference type="EMBL" id="PEZV01000026">
    <property type="protein sequence ID" value="PIT97251.1"/>
    <property type="molecule type" value="Genomic_DNA"/>
</dbReference>
<dbReference type="Proteomes" id="UP000228596">
    <property type="component" value="Unassembled WGS sequence"/>
</dbReference>
<dbReference type="InterPro" id="IPR036457">
    <property type="entry name" value="PPM-type-like_dom_sf"/>
</dbReference>
<protein>
    <recommendedName>
        <fullName evidence="5">PPM-type phosphatase domain-containing protein</fullName>
    </recommendedName>
</protein>
<comment type="caution">
    <text evidence="3">The sequence shown here is derived from an EMBL/GenBank/DDBJ whole genome shotgun (WGS) entry which is preliminary data.</text>
</comment>
<feature type="compositionally biased region" description="Basic and acidic residues" evidence="1">
    <location>
        <begin position="339"/>
        <end position="352"/>
    </location>
</feature>
<proteinExistence type="predicted"/>
<evidence type="ECO:0000256" key="1">
    <source>
        <dbReference type="SAM" id="MobiDB-lite"/>
    </source>
</evidence>
<evidence type="ECO:0008006" key="5">
    <source>
        <dbReference type="Google" id="ProtNLM"/>
    </source>
</evidence>
<keyword evidence="2" id="KW-0472">Membrane</keyword>
<evidence type="ECO:0000313" key="4">
    <source>
        <dbReference type="Proteomes" id="UP000228596"/>
    </source>
</evidence>
<dbReference type="Gene3D" id="2.120.10.30">
    <property type="entry name" value="TolB, C-terminal domain"/>
    <property type="match status" value="1"/>
</dbReference>
<name>A0A2M6WWY2_9BACT</name>
<dbReference type="SUPFAM" id="SSF81606">
    <property type="entry name" value="PP2C-like"/>
    <property type="match status" value="1"/>
</dbReference>
<feature type="transmembrane region" description="Helical" evidence="2">
    <location>
        <begin position="387"/>
        <end position="409"/>
    </location>
</feature>
<organism evidence="3 4">
    <name type="scientific">Candidatus Berkelbacteria bacterium CG10_big_fil_rev_8_21_14_0_10_41_12</name>
    <dbReference type="NCBI Taxonomy" id="1974513"/>
    <lineage>
        <taxon>Bacteria</taxon>
        <taxon>Candidatus Berkelbacteria</taxon>
    </lineage>
</organism>
<reference evidence="4" key="1">
    <citation type="submission" date="2017-09" db="EMBL/GenBank/DDBJ databases">
        <title>Depth-based differentiation of microbial function through sediment-hosted aquifers and enrichment of novel symbionts in the deep terrestrial subsurface.</title>
        <authorList>
            <person name="Probst A.J."/>
            <person name="Ladd B."/>
            <person name="Jarett J.K."/>
            <person name="Geller-Mcgrath D.E."/>
            <person name="Sieber C.M.K."/>
            <person name="Emerson J.B."/>
            <person name="Anantharaman K."/>
            <person name="Thomas B.C."/>
            <person name="Malmstrom R."/>
            <person name="Stieglmeier M."/>
            <person name="Klingl A."/>
            <person name="Woyke T."/>
            <person name="Ryan C.M."/>
            <person name="Banfield J.F."/>
        </authorList>
    </citation>
    <scope>NUCLEOTIDE SEQUENCE [LARGE SCALE GENOMIC DNA]</scope>
</reference>
<dbReference type="AlphaFoldDB" id="A0A2M6WWY2"/>
<gene>
    <name evidence="3" type="ORF">COT77_02385</name>
</gene>
<dbReference type="InterPro" id="IPR011042">
    <property type="entry name" value="6-blade_b-propeller_TolB-like"/>
</dbReference>
<evidence type="ECO:0000313" key="3">
    <source>
        <dbReference type="EMBL" id="PIT97251.1"/>
    </source>
</evidence>
<keyword evidence="2" id="KW-1133">Transmembrane helix</keyword>